<dbReference type="Pfam" id="PF20463">
    <property type="entry name" value="PDH_C"/>
    <property type="match status" value="1"/>
</dbReference>
<evidence type="ECO:0000256" key="6">
    <source>
        <dbReference type="ARBA" id="ARBA00023002"/>
    </source>
</evidence>
<dbReference type="GO" id="GO:0070403">
    <property type="term" value="F:NAD+ binding"/>
    <property type="evidence" value="ECO:0007669"/>
    <property type="project" value="InterPro"/>
</dbReference>
<reference evidence="11 12" key="1">
    <citation type="submission" date="2018-04" db="EMBL/GenBank/DDBJ databases">
        <title>Thalassorhabdus spongiae gen. nov., sp. nov., isolated from a marine sponge in South-West Iceland.</title>
        <authorList>
            <person name="Knobloch S."/>
            <person name="Daussin A."/>
            <person name="Johannsson R."/>
            <person name="Marteinsson V.T."/>
        </authorList>
    </citation>
    <scope>NUCLEOTIDE SEQUENCE [LARGE SCALE GENOMIC DNA]</scope>
    <source>
        <strain evidence="11 12">Hp12</strain>
    </source>
</reference>
<dbReference type="InterPro" id="IPR036291">
    <property type="entry name" value="NAD(P)-bd_dom_sf"/>
</dbReference>
<evidence type="ECO:0000256" key="8">
    <source>
        <dbReference type="ARBA" id="ARBA00023141"/>
    </source>
</evidence>
<dbReference type="EMBL" id="QDDL01000001">
    <property type="protein sequence ID" value="PVZ71624.1"/>
    <property type="molecule type" value="Genomic_DNA"/>
</dbReference>
<dbReference type="PANTHER" id="PTHR21363">
    <property type="entry name" value="PREPHENATE DEHYDROGENASE"/>
    <property type="match status" value="1"/>
</dbReference>
<dbReference type="EC" id="1.3.1.12" evidence="3"/>
<dbReference type="InterPro" id="IPR046826">
    <property type="entry name" value="PDH_N"/>
</dbReference>
<proteinExistence type="inferred from homology"/>
<accession>A0A2V1GX01</accession>
<dbReference type="SUPFAM" id="SSF51735">
    <property type="entry name" value="NAD(P)-binding Rossmann-fold domains"/>
    <property type="match status" value="1"/>
</dbReference>
<dbReference type="FunFam" id="3.40.50.720:FF:000208">
    <property type="entry name" value="Prephenate dehydrogenase"/>
    <property type="match status" value="1"/>
</dbReference>
<dbReference type="Pfam" id="PF02153">
    <property type="entry name" value="PDH_N"/>
    <property type="match status" value="1"/>
</dbReference>
<dbReference type="PROSITE" id="PS51176">
    <property type="entry name" value="PDH_ADH"/>
    <property type="match status" value="1"/>
</dbReference>
<dbReference type="RefSeq" id="WP_116685213.1">
    <property type="nucleotide sequence ID" value="NZ_CAWNYD010000001.1"/>
</dbReference>
<keyword evidence="6" id="KW-0560">Oxidoreductase</keyword>
<dbReference type="FunFam" id="1.10.3660.10:FF:000003">
    <property type="entry name" value="Prephenate dehydrogenase"/>
    <property type="match status" value="1"/>
</dbReference>
<dbReference type="SUPFAM" id="SSF48179">
    <property type="entry name" value="6-phosphogluconate dehydrogenase C-terminal domain-like"/>
    <property type="match status" value="1"/>
</dbReference>
<dbReference type="GO" id="GO:0004665">
    <property type="term" value="F:prephenate dehydrogenase (NADP+) activity"/>
    <property type="evidence" value="ECO:0007669"/>
    <property type="project" value="InterPro"/>
</dbReference>
<dbReference type="InterPro" id="IPR046825">
    <property type="entry name" value="PDH_C"/>
</dbReference>
<evidence type="ECO:0000256" key="4">
    <source>
        <dbReference type="ARBA" id="ARBA00022498"/>
    </source>
</evidence>
<dbReference type="GO" id="GO:0006571">
    <property type="term" value="P:tyrosine biosynthetic process"/>
    <property type="evidence" value="ECO:0007669"/>
    <property type="project" value="UniProtKB-KW"/>
</dbReference>
<keyword evidence="4" id="KW-0827">Tyrosine biosynthesis</keyword>
<dbReference type="AlphaFoldDB" id="A0A2V1GX01"/>
<dbReference type="Gene3D" id="1.10.3660.10">
    <property type="entry name" value="6-phosphogluconate dehydrogenase C-terminal like domain"/>
    <property type="match status" value="1"/>
</dbReference>
<dbReference type="InterPro" id="IPR050812">
    <property type="entry name" value="Preph/Arog_dehydrog"/>
</dbReference>
<keyword evidence="7" id="KW-0520">NAD</keyword>
<organism evidence="11 12">
    <name type="scientific">Pelagibaculum spongiae</name>
    <dbReference type="NCBI Taxonomy" id="2080658"/>
    <lineage>
        <taxon>Bacteria</taxon>
        <taxon>Pseudomonadati</taxon>
        <taxon>Pseudomonadota</taxon>
        <taxon>Gammaproteobacteria</taxon>
        <taxon>Oceanospirillales</taxon>
        <taxon>Pelagibaculum</taxon>
    </lineage>
</organism>
<comment type="pathway">
    <text evidence="1">Amino-acid biosynthesis; L-tyrosine biosynthesis; (4-hydroxyphenyl)pyruvate from prephenate (NAD(+) route): step 1/1.</text>
</comment>
<keyword evidence="5" id="KW-0028">Amino-acid biosynthesis</keyword>
<gene>
    <name evidence="11" type="ORF">DC094_00880</name>
</gene>
<feature type="domain" description="Prephenate/arogenate dehydrogenase" evidence="10">
    <location>
        <begin position="4"/>
        <end position="292"/>
    </location>
</feature>
<keyword evidence="8" id="KW-0057">Aromatic amino acid biosynthesis</keyword>
<evidence type="ECO:0000256" key="9">
    <source>
        <dbReference type="ARBA" id="ARBA00049260"/>
    </source>
</evidence>
<dbReference type="InterPro" id="IPR008927">
    <property type="entry name" value="6-PGluconate_DH-like_C_sf"/>
</dbReference>
<name>A0A2V1GX01_9GAMM</name>
<dbReference type="InterPro" id="IPR003099">
    <property type="entry name" value="Prephen_DH"/>
</dbReference>
<evidence type="ECO:0000256" key="1">
    <source>
        <dbReference type="ARBA" id="ARBA00005067"/>
    </source>
</evidence>
<dbReference type="GO" id="GO:0008977">
    <property type="term" value="F:prephenate dehydrogenase (NAD+) activity"/>
    <property type="evidence" value="ECO:0007669"/>
    <property type="project" value="UniProtKB-EC"/>
</dbReference>
<evidence type="ECO:0000256" key="3">
    <source>
        <dbReference type="ARBA" id="ARBA00012068"/>
    </source>
</evidence>
<evidence type="ECO:0000256" key="5">
    <source>
        <dbReference type="ARBA" id="ARBA00022605"/>
    </source>
</evidence>
<comment type="catalytic activity">
    <reaction evidence="9">
        <text>prephenate + NAD(+) = 3-(4-hydroxyphenyl)pyruvate + CO2 + NADH</text>
        <dbReference type="Rhea" id="RHEA:13869"/>
        <dbReference type="ChEBI" id="CHEBI:16526"/>
        <dbReference type="ChEBI" id="CHEBI:29934"/>
        <dbReference type="ChEBI" id="CHEBI:36242"/>
        <dbReference type="ChEBI" id="CHEBI:57540"/>
        <dbReference type="ChEBI" id="CHEBI:57945"/>
        <dbReference type="EC" id="1.3.1.12"/>
    </reaction>
</comment>
<dbReference type="Gene3D" id="3.40.50.720">
    <property type="entry name" value="NAD(P)-binding Rossmann-like Domain"/>
    <property type="match status" value="1"/>
</dbReference>
<dbReference type="OrthoDB" id="9809920at2"/>
<evidence type="ECO:0000256" key="2">
    <source>
        <dbReference type="ARBA" id="ARBA00007964"/>
    </source>
</evidence>
<evidence type="ECO:0000256" key="7">
    <source>
        <dbReference type="ARBA" id="ARBA00023027"/>
    </source>
</evidence>
<evidence type="ECO:0000313" key="12">
    <source>
        <dbReference type="Proteomes" id="UP000244906"/>
    </source>
</evidence>
<comment type="similarity">
    <text evidence="2">Belongs to the prephenate/arogenate dehydrogenase family.</text>
</comment>
<evidence type="ECO:0000259" key="10">
    <source>
        <dbReference type="PROSITE" id="PS51176"/>
    </source>
</evidence>
<evidence type="ECO:0000313" key="11">
    <source>
        <dbReference type="EMBL" id="PVZ71624.1"/>
    </source>
</evidence>
<protein>
    <recommendedName>
        <fullName evidence="3">prephenate dehydrogenase</fullName>
        <ecNumber evidence="3">1.3.1.12</ecNumber>
    </recommendedName>
</protein>
<comment type="caution">
    <text evidence="11">The sequence shown here is derived from an EMBL/GenBank/DDBJ whole genome shotgun (WGS) entry which is preliminary data.</text>
</comment>
<keyword evidence="12" id="KW-1185">Reference proteome</keyword>
<sequence>MLINRLVVIGVGLIGGSVARDARKFGLVKEIIGCGRGEANLQKAVELGVVDSYTTDVADAVKDADMVLMAAPMGAFESLFRAMKPALSPNTIITDAGSVKGCVVDDAIKVFGEVPANLVPAHPIAGTEKSGVEASFEGLYRDRRVLLTPTEQTDPQATAKVRALWTGIGARVDEIGVEHHDKVLAATSHLPHLLAYGLVDTLARMDDSREIFSYAAGGFRDFTRIAASDPQMWHDINFTNRKAILEVLDLYRADLDQLRHWISTDDSESLMTCFKNAKSARDHFSSIFHAGKPGDGDE</sequence>
<dbReference type="Proteomes" id="UP000244906">
    <property type="component" value="Unassembled WGS sequence"/>
</dbReference>
<dbReference type="PANTHER" id="PTHR21363:SF0">
    <property type="entry name" value="PREPHENATE DEHYDROGENASE [NADP(+)]"/>
    <property type="match status" value="1"/>
</dbReference>